<keyword evidence="1" id="KW-0167">Capsid protein</keyword>
<reference evidence="1 2" key="1">
    <citation type="submission" date="2017-11" db="EMBL/GenBank/DDBJ databases">
        <title>Comparitive Functional Genomics of Dry Heat Resistant strains isolated from the Viking Spacecraft.</title>
        <authorList>
            <person name="Seuylemezian A."/>
            <person name="Cooper K."/>
            <person name="Vaishampayan P."/>
        </authorList>
    </citation>
    <scope>NUCLEOTIDE SEQUENCE [LARGE SCALE GENOMIC DNA]</scope>
    <source>
        <strain evidence="1 2">V1-29</strain>
    </source>
</reference>
<protein>
    <submittedName>
        <fullName evidence="1">Spore coat protein</fullName>
    </submittedName>
</protein>
<dbReference type="AlphaFoldDB" id="A0A2N5M2X9"/>
<evidence type="ECO:0000313" key="2">
    <source>
        <dbReference type="Proteomes" id="UP000234748"/>
    </source>
</evidence>
<comment type="caution">
    <text evidence="1">The sequence shown here is derived from an EMBL/GenBank/DDBJ whole genome shotgun (WGS) entry which is preliminary data.</text>
</comment>
<keyword evidence="1" id="KW-0946">Virion</keyword>
<dbReference type="CDD" id="cd00298">
    <property type="entry name" value="ACD_sHsps_p23-like"/>
    <property type="match status" value="1"/>
</dbReference>
<proteinExistence type="predicted"/>
<keyword evidence="2" id="KW-1185">Reference proteome</keyword>
<dbReference type="EMBL" id="PGUY01000053">
    <property type="protein sequence ID" value="PLT28707.1"/>
    <property type="molecule type" value="Genomic_DNA"/>
</dbReference>
<dbReference type="InterPro" id="IPR008978">
    <property type="entry name" value="HSP20-like_chaperone"/>
</dbReference>
<sequence length="159" mass="17972">MKMSPWNLLFPFNKNAGDMLSKMNPNDMESYIEKFFSQFIPDTQKMLSQQTNPAFGFMSKPQGTSGNNKSTTAVFETHDHVFIRIPIKDAEQLKGLKIFHTSHQVYLEGLPGQEEREVITLPSLVKKKGAHAVCKDGVLEIRIQKSQDLQLSEIDVSEG</sequence>
<dbReference type="Proteomes" id="UP000234748">
    <property type="component" value="Unassembled WGS sequence"/>
</dbReference>
<gene>
    <name evidence="1" type="ORF">CUU66_17010</name>
</gene>
<name>A0A2N5M2X9_9BACI</name>
<evidence type="ECO:0000313" key="1">
    <source>
        <dbReference type="EMBL" id="PLT28707.1"/>
    </source>
</evidence>
<dbReference type="SUPFAM" id="SSF49764">
    <property type="entry name" value="HSP20-like chaperones"/>
    <property type="match status" value="1"/>
</dbReference>
<organism evidence="1 2">
    <name type="scientific">Peribacillus deserti</name>
    <dbReference type="NCBI Taxonomy" id="673318"/>
    <lineage>
        <taxon>Bacteria</taxon>
        <taxon>Bacillati</taxon>
        <taxon>Bacillota</taxon>
        <taxon>Bacilli</taxon>
        <taxon>Bacillales</taxon>
        <taxon>Bacillaceae</taxon>
        <taxon>Peribacillus</taxon>
    </lineage>
</organism>
<accession>A0A2N5M2X9</accession>